<feature type="transmembrane region" description="Helical" evidence="1">
    <location>
        <begin position="35"/>
        <end position="53"/>
    </location>
</feature>
<dbReference type="Proteomes" id="UP001589896">
    <property type="component" value="Unassembled WGS sequence"/>
</dbReference>
<keyword evidence="1" id="KW-0472">Membrane</keyword>
<dbReference type="PANTHER" id="PTHR36974:SF1">
    <property type="entry name" value="DOXX FAMILY MEMBRANE PROTEIN"/>
    <property type="match status" value="1"/>
</dbReference>
<protein>
    <recommendedName>
        <fullName evidence="4">DoxX family protein</fullName>
    </recommendedName>
</protein>
<accession>A0ABV6RX86</accession>
<evidence type="ECO:0000313" key="2">
    <source>
        <dbReference type="EMBL" id="MFC0681204.1"/>
    </source>
</evidence>
<feature type="transmembrane region" description="Helical" evidence="1">
    <location>
        <begin position="73"/>
        <end position="92"/>
    </location>
</feature>
<feature type="transmembrane region" description="Helical" evidence="1">
    <location>
        <begin position="99"/>
        <end position="118"/>
    </location>
</feature>
<keyword evidence="3" id="KW-1185">Reference proteome</keyword>
<feature type="transmembrane region" description="Helical" evidence="1">
    <location>
        <begin position="6"/>
        <end position="23"/>
    </location>
</feature>
<keyword evidence="1" id="KW-1133">Transmembrane helix</keyword>
<organism evidence="2 3">
    <name type="scientific">Lysobacter korlensis</name>
    <dbReference type="NCBI Taxonomy" id="553636"/>
    <lineage>
        <taxon>Bacteria</taxon>
        <taxon>Pseudomonadati</taxon>
        <taxon>Pseudomonadota</taxon>
        <taxon>Gammaproteobacteria</taxon>
        <taxon>Lysobacterales</taxon>
        <taxon>Lysobacteraceae</taxon>
        <taxon>Lysobacter</taxon>
    </lineage>
</organism>
<keyword evidence="1" id="KW-0812">Transmembrane</keyword>
<name>A0ABV6RX86_9GAMM</name>
<gene>
    <name evidence="2" type="ORF">ACFFGH_25525</name>
</gene>
<evidence type="ECO:0008006" key="4">
    <source>
        <dbReference type="Google" id="ProtNLM"/>
    </source>
</evidence>
<evidence type="ECO:0000256" key="1">
    <source>
        <dbReference type="SAM" id="Phobius"/>
    </source>
</evidence>
<comment type="caution">
    <text evidence="2">The sequence shown here is derived from an EMBL/GenBank/DDBJ whole genome shotgun (WGS) entry which is preliminary data.</text>
</comment>
<dbReference type="PANTHER" id="PTHR36974">
    <property type="entry name" value="MEMBRANE PROTEIN-RELATED"/>
    <property type="match status" value="1"/>
</dbReference>
<proteinExistence type="predicted"/>
<dbReference type="RefSeq" id="WP_386673604.1">
    <property type="nucleotide sequence ID" value="NZ_JBHLTG010000007.1"/>
</dbReference>
<sequence length="172" mass="18232">MLPLIVLISVTLASYLASAVFSRRSVDPGTRFARATAYGLAAMFLFASVGHFAEPLRSGLEAIVPPFVPFPALVVAASGVFEIALAGALLWARSRRWAAIVAFLYLIAVFPANVLAATTVDHPAAPDTPLVLRTVIQLVFLAASGFVALRTSGKVRLGRRSAERQLATVSPE</sequence>
<reference evidence="2 3" key="1">
    <citation type="submission" date="2024-09" db="EMBL/GenBank/DDBJ databases">
        <authorList>
            <person name="Sun Q."/>
            <person name="Mori K."/>
        </authorList>
    </citation>
    <scope>NUCLEOTIDE SEQUENCE [LARGE SCALE GENOMIC DNA]</scope>
    <source>
        <strain evidence="2 3">KCTC 23076</strain>
    </source>
</reference>
<feature type="transmembrane region" description="Helical" evidence="1">
    <location>
        <begin position="130"/>
        <end position="149"/>
    </location>
</feature>
<evidence type="ECO:0000313" key="3">
    <source>
        <dbReference type="Proteomes" id="UP001589896"/>
    </source>
</evidence>
<dbReference type="EMBL" id="JBHLTG010000007">
    <property type="protein sequence ID" value="MFC0681204.1"/>
    <property type="molecule type" value="Genomic_DNA"/>
</dbReference>